<protein>
    <recommendedName>
        <fullName evidence="2">Histidine kinase/HSP90-like ATPase domain-containing protein</fullName>
    </recommendedName>
</protein>
<dbReference type="Gene3D" id="3.30.565.10">
    <property type="entry name" value="Histidine kinase-like ATPase, C-terminal domain"/>
    <property type="match status" value="1"/>
</dbReference>
<dbReference type="Proteomes" id="UP001501237">
    <property type="component" value="Unassembled WGS sequence"/>
</dbReference>
<accession>A0ABP6QN17</accession>
<dbReference type="Pfam" id="PF13581">
    <property type="entry name" value="HATPase_c_2"/>
    <property type="match status" value="1"/>
</dbReference>
<evidence type="ECO:0000313" key="4">
    <source>
        <dbReference type="Proteomes" id="UP001501237"/>
    </source>
</evidence>
<dbReference type="EMBL" id="BAAAUV010000051">
    <property type="protein sequence ID" value="GAA3242460.1"/>
    <property type="molecule type" value="Genomic_DNA"/>
</dbReference>
<dbReference type="InterPro" id="IPR036890">
    <property type="entry name" value="HATPase_C_sf"/>
</dbReference>
<proteinExistence type="predicted"/>
<gene>
    <name evidence="3" type="ORF">GCM10010468_80150</name>
</gene>
<evidence type="ECO:0000259" key="2">
    <source>
        <dbReference type="Pfam" id="PF13581"/>
    </source>
</evidence>
<reference evidence="4" key="1">
    <citation type="journal article" date="2019" name="Int. J. Syst. Evol. Microbiol.">
        <title>The Global Catalogue of Microorganisms (GCM) 10K type strain sequencing project: providing services to taxonomists for standard genome sequencing and annotation.</title>
        <authorList>
            <consortium name="The Broad Institute Genomics Platform"/>
            <consortium name="The Broad Institute Genome Sequencing Center for Infectious Disease"/>
            <person name="Wu L."/>
            <person name="Ma J."/>
        </authorList>
    </citation>
    <scope>NUCLEOTIDE SEQUENCE [LARGE SCALE GENOMIC DNA]</scope>
    <source>
        <strain evidence="4">JCM 9377</strain>
    </source>
</reference>
<dbReference type="CDD" id="cd16936">
    <property type="entry name" value="HATPase_RsbW-like"/>
    <property type="match status" value="1"/>
</dbReference>
<dbReference type="PANTHER" id="PTHR35526">
    <property type="entry name" value="ANTI-SIGMA-F FACTOR RSBW-RELATED"/>
    <property type="match status" value="1"/>
</dbReference>
<evidence type="ECO:0000256" key="1">
    <source>
        <dbReference type="ARBA" id="ARBA00022527"/>
    </source>
</evidence>
<evidence type="ECO:0000313" key="3">
    <source>
        <dbReference type="EMBL" id="GAA3242460.1"/>
    </source>
</evidence>
<keyword evidence="4" id="KW-1185">Reference proteome</keyword>
<comment type="caution">
    <text evidence="3">The sequence shown here is derived from an EMBL/GenBank/DDBJ whole genome shotgun (WGS) entry which is preliminary data.</text>
</comment>
<dbReference type="InterPro" id="IPR050267">
    <property type="entry name" value="Anti-sigma-factor_SerPK"/>
</dbReference>
<dbReference type="InterPro" id="IPR003594">
    <property type="entry name" value="HATPase_dom"/>
</dbReference>
<sequence length="88" mass="9674">MLLLSEAFTNATLYASDGPVHLAASLTEGSLRIEVVDPGGRCDPALTPLPPDDAEGGRGLALLDLIAKEWGWERLTDRRVRVWFTLLW</sequence>
<dbReference type="PANTHER" id="PTHR35526:SF3">
    <property type="entry name" value="ANTI-SIGMA-F FACTOR RSBW"/>
    <property type="match status" value="1"/>
</dbReference>
<keyword evidence="1" id="KW-0808">Transferase</keyword>
<feature type="domain" description="Histidine kinase/HSP90-like ATPase" evidence="2">
    <location>
        <begin position="2"/>
        <end position="85"/>
    </location>
</feature>
<keyword evidence="1" id="KW-0723">Serine/threonine-protein kinase</keyword>
<dbReference type="SUPFAM" id="SSF55874">
    <property type="entry name" value="ATPase domain of HSP90 chaperone/DNA topoisomerase II/histidine kinase"/>
    <property type="match status" value="1"/>
</dbReference>
<name>A0ABP6QN17_9ACTN</name>
<keyword evidence="1" id="KW-0418">Kinase</keyword>
<organism evidence="3 4">
    <name type="scientific">Actinocorallia longicatena</name>
    <dbReference type="NCBI Taxonomy" id="111803"/>
    <lineage>
        <taxon>Bacteria</taxon>
        <taxon>Bacillati</taxon>
        <taxon>Actinomycetota</taxon>
        <taxon>Actinomycetes</taxon>
        <taxon>Streptosporangiales</taxon>
        <taxon>Thermomonosporaceae</taxon>
        <taxon>Actinocorallia</taxon>
    </lineage>
</organism>